<evidence type="ECO:0000313" key="2">
    <source>
        <dbReference type="Proteomes" id="UP000595437"/>
    </source>
</evidence>
<dbReference type="GO" id="GO:0004601">
    <property type="term" value="F:peroxidase activity"/>
    <property type="evidence" value="ECO:0007669"/>
    <property type="project" value="UniProtKB-KW"/>
</dbReference>
<sequence>MFQLFNTRVVPVVEALETIFNYEDRHGFSIKKVMSRADFWALGSIEATKISIRLNNERCEASELEGCETKEMYLPFMYGRTDCSTRYLKILSKELGFDAKETTVIMGGHSVGFSANTTIGNVDGFSNQYSRTLSIRTAIGVKPRLLEVMGKSDGAGWGNVERLDWQQTSI</sequence>
<dbReference type="InterPro" id="IPR010255">
    <property type="entry name" value="Haem_peroxidase_sf"/>
</dbReference>
<dbReference type="Proteomes" id="UP000595437">
    <property type="component" value="Chromosome 11"/>
</dbReference>
<proteinExistence type="predicted"/>
<dbReference type="EMBL" id="CP045900">
    <property type="protein sequence ID" value="QQP42360.1"/>
    <property type="molecule type" value="Genomic_DNA"/>
</dbReference>
<reference evidence="2" key="1">
    <citation type="submission" date="2021-01" db="EMBL/GenBank/DDBJ databases">
        <title>Caligus Genome Assembly.</title>
        <authorList>
            <person name="Gallardo-Escarate C."/>
        </authorList>
    </citation>
    <scope>NUCLEOTIDE SEQUENCE [LARGE SCALE GENOMIC DNA]</scope>
</reference>
<evidence type="ECO:0000313" key="1">
    <source>
        <dbReference type="EMBL" id="QQP42360.1"/>
    </source>
</evidence>
<dbReference type="SUPFAM" id="SSF48113">
    <property type="entry name" value="Heme-dependent peroxidases"/>
    <property type="match status" value="1"/>
</dbReference>
<dbReference type="GO" id="GO:0006979">
    <property type="term" value="P:response to oxidative stress"/>
    <property type="evidence" value="ECO:0007669"/>
    <property type="project" value="InterPro"/>
</dbReference>
<keyword evidence="1" id="KW-0560">Oxidoreductase</keyword>
<name>A0A7T8H3H2_CALRO</name>
<dbReference type="OrthoDB" id="9970727at2759"/>
<keyword evidence="1" id="KW-0575">Peroxidase</keyword>
<dbReference type="GO" id="GO:0020037">
    <property type="term" value="F:heme binding"/>
    <property type="evidence" value="ECO:0007669"/>
    <property type="project" value="InterPro"/>
</dbReference>
<organism evidence="1 2">
    <name type="scientific">Caligus rogercresseyi</name>
    <name type="common">Sea louse</name>
    <dbReference type="NCBI Taxonomy" id="217165"/>
    <lineage>
        <taxon>Eukaryota</taxon>
        <taxon>Metazoa</taxon>
        <taxon>Ecdysozoa</taxon>
        <taxon>Arthropoda</taxon>
        <taxon>Crustacea</taxon>
        <taxon>Multicrustacea</taxon>
        <taxon>Hexanauplia</taxon>
        <taxon>Copepoda</taxon>
        <taxon>Siphonostomatoida</taxon>
        <taxon>Caligidae</taxon>
        <taxon>Caligus</taxon>
    </lineage>
</organism>
<accession>A0A7T8H3H2</accession>
<keyword evidence="2" id="KW-1185">Reference proteome</keyword>
<protein>
    <submittedName>
        <fullName evidence="1">Ascorbate peroxidase</fullName>
    </submittedName>
</protein>
<dbReference type="AlphaFoldDB" id="A0A7T8H3H2"/>
<gene>
    <name evidence="1" type="ORF">FKW44_016996</name>
</gene>